<keyword evidence="2" id="KW-0808">Transferase</keyword>
<dbReference type="PANTHER" id="PTHR43464">
    <property type="entry name" value="METHYLTRANSFERASE"/>
    <property type="match status" value="1"/>
</dbReference>
<evidence type="ECO:0000313" key="5">
    <source>
        <dbReference type="Proteomes" id="UP000007319"/>
    </source>
</evidence>
<evidence type="ECO:0000256" key="3">
    <source>
        <dbReference type="ARBA" id="ARBA00022691"/>
    </source>
</evidence>
<dbReference type="PANTHER" id="PTHR43464:SF19">
    <property type="entry name" value="UBIQUINONE BIOSYNTHESIS O-METHYLTRANSFERASE, MITOCHONDRIAL"/>
    <property type="match status" value="1"/>
</dbReference>
<proteinExistence type="predicted"/>
<name>A0A9P1JN44_9PROT</name>
<keyword evidence="5" id="KW-1185">Reference proteome</keyword>
<evidence type="ECO:0000256" key="1">
    <source>
        <dbReference type="ARBA" id="ARBA00022603"/>
    </source>
</evidence>
<keyword evidence="3" id="KW-0949">S-adenosyl-L-methionine</keyword>
<evidence type="ECO:0000256" key="2">
    <source>
        <dbReference type="ARBA" id="ARBA00022679"/>
    </source>
</evidence>
<dbReference type="SUPFAM" id="SSF53335">
    <property type="entry name" value="S-adenosyl-L-methionine-dependent methyltransferases"/>
    <property type="match status" value="1"/>
</dbReference>
<dbReference type="Proteomes" id="UP000007319">
    <property type="component" value="Chromosome"/>
</dbReference>
<dbReference type="GO" id="GO:0032259">
    <property type="term" value="P:methylation"/>
    <property type="evidence" value="ECO:0007669"/>
    <property type="project" value="UniProtKB-KW"/>
</dbReference>
<dbReference type="InterPro" id="IPR029063">
    <property type="entry name" value="SAM-dependent_MTases_sf"/>
</dbReference>
<dbReference type="GO" id="GO:0008168">
    <property type="term" value="F:methyltransferase activity"/>
    <property type="evidence" value="ECO:0007669"/>
    <property type="project" value="UniProtKB-KW"/>
</dbReference>
<keyword evidence="1" id="KW-0489">Methyltransferase</keyword>
<sequence length="260" mass="28057">MRDACLSMPDQPSETAVFPPDGPSFRIDWGLQGLLRLVDSYEFRTVLDVGSGGGDHARLLRHIGKEVVTVDLHRSADIRADFMDAAIDRTFDVVWCSHVLEHQRNPGAFLEKLRRCLVPDGVLAISVPTHPADRMVAGHVTSWNAWLLCYNLVLAGFDCAQARYVNTVDLSLIVRNRPALAGDIGTGAGSGADLDPADGADPFTAVAPFFPFQVGQGATAPLGEMNWGGFDYLLPAGFPSFRLHSRFLPPEGLFIGGGIG</sequence>
<protein>
    <recommendedName>
        <fullName evidence="6">Methyltransferase type 11 domain-containing protein</fullName>
    </recommendedName>
</protein>
<dbReference type="CDD" id="cd02440">
    <property type="entry name" value="AdoMet_MTases"/>
    <property type="match status" value="1"/>
</dbReference>
<accession>A0A9P1JN44</accession>
<dbReference type="EMBL" id="HE577327">
    <property type="protein sequence ID" value="CCC96518.1"/>
    <property type="molecule type" value="Genomic_DNA"/>
</dbReference>
<dbReference type="Pfam" id="PF13489">
    <property type="entry name" value="Methyltransf_23"/>
    <property type="match status" value="1"/>
</dbReference>
<gene>
    <name evidence="4" type="ORF">AZOBR_10305</name>
</gene>
<organism evidence="4 5">
    <name type="scientific">Azospirillum baldaniorum</name>
    <dbReference type="NCBI Taxonomy" id="1064539"/>
    <lineage>
        <taxon>Bacteria</taxon>
        <taxon>Pseudomonadati</taxon>
        <taxon>Pseudomonadota</taxon>
        <taxon>Alphaproteobacteria</taxon>
        <taxon>Rhodospirillales</taxon>
        <taxon>Azospirillaceae</taxon>
        <taxon>Azospirillum</taxon>
    </lineage>
</organism>
<evidence type="ECO:0000313" key="4">
    <source>
        <dbReference type="EMBL" id="CCC96518.1"/>
    </source>
</evidence>
<dbReference type="AlphaFoldDB" id="A0A9P1JN44"/>
<dbReference type="Gene3D" id="3.40.50.150">
    <property type="entry name" value="Vaccinia Virus protein VP39"/>
    <property type="match status" value="1"/>
</dbReference>
<reference evidence="4 5" key="1">
    <citation type="journal article" date="2011" name="PLoS Genet.">
        <title>Azospirillum genomes reveal transition of bacteria from aquatic to terrestrial environments.</title>
        <authorList>
            <person name="Wisniewski-Dye F."/>
            <person name="Borziak K."/>
            <person name="Khalsa-Moyers G."/>
            <person name="Alexandre G."/>
            <person name="Sukharnikov L.O."/>
            <person name="Wuichet K."/>
            <person name="Hurst G.B."/>
            <person name="McDonald W.H."/>
            <person name="Robertson J.S."/>
            <person name="Barbe V."/>
            <person name="Calteau A."/>
            <person name="Rouy Z."/>
            <person name="Mangenot S."/>
            <person name="Prigent-Combaret C."/>
            <person name="Normand P."/>
            <person name="Boyer M."/>
            <person name="Siguier P."/>
            <person name="Dessaux Y."/>
            <person name="Elmerich C."/>
            <person name="Condemine G."/>
            <person name="Krishnen G."/>
            <person name="Kennedy I."/>
            <person name="Paterson A.H."/>
            <person name="Gonzalez V."/>
            <person name="Mavingui P."/>
            <person name="Zhulin I.B."/>
        </authorList>
    </citation>
    <scope>NUCLEOTIDE SEQUENCE [LARGE SCALE GENOMIC DNA]</scope>
    <source>
        <strain evidence="4 5">Sp245</strain>
    </source>
</reference>
<evidence type="ECO:0008006" key="6">
    <source>
        <dbReference type="Google" id="ProtNLM"/>
    </source>
</evidence>
<dbReference type="KEGG" id="abs:AZOBR_10305"/>